<dbReference type="SUPFAM" id="SSF56801">
    <property type="entry name" value="Acetyl-CoA synthetase-like"/>
    <property type="match status" value="1"/>
</dbReference>
<evidence type="ECO:0000259" key="2">
    <source>
        <dbReference type="Pfam" id="PF00501"/>
    </source>
</evidence>
<proteinExistence type="inferred from homology"/>
<organism evidence="3 4">
    <name type="scientific">Ramlibacter agri</name>
    <dbReference type="NCBI Taxonomy" id="2728837"/>
    <lineage>
        <taxon>Bacteria</taxon>
        <taxon>Pseudomonadati</taxon>
        <taxon>Pseudomonadota</taxon>
        <taxon>Betaproteobacteria</taxon>
        <taxon>Burkholderiales</taxon>
        <taxon>Comamonadaceae</taxon>
        <taxon>Ramlibacter</taxon>
    </lineage>
</organism>
<comment type="caution">
    <text evidence="3">The sequence shown here is derived from an EMBL/GenBank/DDBJ whole genome shotgun (WGS) entry which is preliminary data.</text>
</comment>
<sequence>MRPPATTLEFVESLALREPGRLAIHEEGSAISYGQLYAMALHGALELQRLGLQPGERVAVAGPGYARQLLVLLAAEALGAVTASFQAQGDADAPFLFSQVQWVLAAAPQEVPAGVRFRAIDDAFIARIAQPLPPASVSPVWAPRALHEPQRIARTSGSTGASKFMLLRRVAQEELIRIGTDTGAFGPQLRLLVLGPLVINVGFTRACAVLRCGGALLVGNGRDVAQLAPNYVWGLPMQVERLLDELPAGWRAAQPVPVATFGGTVSEQLRGRIQAVFGGRINNRYGSNETSSIVDDMDAEATGVLAPGADVRILDPQGHEAAPGQSGIVAVRTAALADGYLGRPEETAAAFRDGWFITGDVGVLVGRRRLRLLGRHDELVNVGGLKVPAFRLEADLRRQPGIADCAVLAVQVPGGAALGIALVTAPGVSQEDARSQVQAALDLPHPAQARVVFVDAVPRMVTGKVDRMGLLRLLTAA</sequence>
<dbReference type="Gene3D" id="3.40.50.12780">
    <property type="entry name" value="N-terminal domain of ligase-like"/>
    <property type="match status" value="1"/>
</dbReference>
<comment type="similarity">
    <text evidence="1">Belongs to the ATP-dependent AMP-binding enzyme family.</text>
</comment>
<dbReference type="InterPro" id="IPR000873">
    <property type="entry name" value="AMP-dep_synth/lig_dom"/>
</dbReference>
<dbReference type="Proteomes" id="UP000541185">
    <property type="component" value="Unassembled WGS sequence"/>
</dbReference>
<dbReference type="Pfam" id="PF00501">
    <property type="entry name" value="AMP-binding"/>
    <property type="match status" value="1"/>
</dbReference>
<dbReference type="Gene3D" id="3.30.300.30">
    <property type="match status" value="1"/>
</dbReference>
<dbReference type="InterPro" id="IPR045851">
    <property type="entry name" value="AMP-bd_C_sf"/>
</dbReference>
<dbReference type="RefSeq" id="WP_169420769.1">
    <property type="nucleotide sequence ID" value="NZ_JABBFX010000002.1"/>
</dbReference>
<accession>A0A848HAM2</accession>
<dbReference type="GO" id="GO:0031956">
    <property type="term" value="F:medium-chain fatty acid-CoA ligase activity"/>
    <property type="evidence" value="ECO:0007669"/>
    <property type="project" value="TreeGrafter"/>
</dbReference>
<dbReference type="PANTHER" id="PTHR43201">
    <property type="entry name" value="ACYL-COA SYNTHETASE"/>
    <property type="match status" value="1"/>
</dbReference>
<feature type="domain" description="AMP-dependent synthetase/ligase" evidence="2">
    <location>
        <begin position="15"/>
        <end position="341"/>
    </location>
</feature>
<evidence type="ECO:0000313" key="3">
    <source>
        <dbReference type="EMBL" id="NML46510.1"/>
    </source>
</evidence>
<dbReference type="AlphaFoldDB" id="A0A848HAM2"/>
<gene>
    <name evidence="3" type="ORF">HHL11_22380</name>
</gene>
<reference evidence="3 4" key="1">
    <citation type="submission" date="2020-04" db="EMBL/GenBank/DDBJ databases">
        <title>Ramlibacter sp. G-1-2-2 isolated from soil.</title>
        <authorList>
            <person name="Dahal R.H."/>
        </authorList>
    </citation>
    <scope>NUCLEOTIDE SEQUENCE [LARGE SCALE GENOMIC DNA]</scope>
    <source>
        <strain evidence="3 4">G-1-2-2</strain>
    </source>
</reference>
<keyword evidence="3" id="KW-0436">Ligase</keyword>
<keyword evidence="4" id="KW-1185">Reference proteome</keyword>
<evidence type="ECO:0000313" key="4">
    <source>
        <dbReference type="Proteomes" id="UP000541185"/>
    </source>
</evidence>
<dbReference type="GO" id="GO:0006631">
    <property type="term" value="P:fatty acid metabolic process"/>
    <property type="evidence" value="ECO:0007669"/>
    <property type="project" value="TreeGrafter"/>
</dbReference>
<dbReference type="PANTHER" id="PTHR43201:SF8">
    <property type="entry name" value="ACYL-COA SYNTHETASE FAMILY MEMBER 3"/>
    <property type="match status" value="1"/>
</dbReference>
<dbReference type="InterPro" id="IPR042099">
    <property type="entry name" value="ANL_N_sf"/>
</dbReference>
<name>A0A848HAM2_9BURK</name>
<dbReference type="EMBL" id="JABBFX010000002">
    <property type="protein sequence ID" value="NML46510.1"/>
    <property type="molecule type" value="Genomic_DNA"/>
</dbReference>
<protein>
    <submittedName>
        <fullName evidence="3">Acyl--CoA ligase</fullName>
    </submittedName>
</protein>
<evidence type="ECO:0000256" key="1">
    <source>
        <dbReference type="ARBA" id="ARBA00006432"/>
    </source>
</evidence>